<keyword evidence="2" id="KW-1133">Transmembrane helix</keyword>
<evidence type="ECO:0000256" key="1">
    <source>
        <dbReference type="SAM" id="MobiDB-lite"/>
    </source>
</evidence>
<reference evidence="3" key="1">
    <citation type="submission" date="2021-06" db="EMBL/GenBank/DDBJ databases">
        <authorList>
            <person name="Kallberg Y."/>
            <person name="Tangrot J."/>
            <person name="Rosling A."/>
        </authorList>
    </citation>
    <scope>NUCLEOTIDE SEQUENCE</scope>
    <source>
        <strain evidence="3">IA702</strain>
    </source>
</reference>
<name>A0A9N9BZS6_9GLOM</name>
<comment type="caution">
    <text evidence="3">The sequence shown here is derived from an EMBL/GenBank/DDBJ whole genome shotgun (WGS) entry which is preliminary data.</text>
</comment>
<evidence type="ECO:0000313" key="4">
    <source>
        <dbReference type="Proteomes" id="UP000789572"/>
    </source>
</evidence>
<evidence type="ECO:0000313" key="3">
    <source>
        <dbReference type="EMBL" id="CAG8581460.1"/>
    </source>
</evidence>
<feature type="transmembrane region" description="Helical" evidence="2">
    <location>
        <begin position="312"/>
        <end position="335"/>
    </location>
</feature>
<protein>
    <submittedName>
        <fullName evidence="3">9596_t:CDS:1</fullName>
    </submittedName>
</protein>
<feature type="transmembrane region" description="Helical" evidence="2">
    <location>
        <begin position="215"/>
        <end position="239"/>
    </location>
</feature>
<dbReference type="PANTHER" id="PTHR34391">
    <property type="entry name" value="UPF0658 GOLGI APPARATUS MEMBRANE PROTEIN C1952.10C-RELATED"/>
    <property type="match status" value="1"/>
</dbReference>
<keyword evidence="2" id="KW-0812">Transmembrane</keyword>
<evidence type="ECO:0000256" key="2">
    <source>
        <dbReference type="SAM" id="Phobius"/>
    </source>
</evidence>
<feature type="transmembrane region" description="Helical" evidence="2">
    <location>
        <begin position="174"/>
        <end position="195"/>
    </location>
</feature>
<feature type="transmembrane region" description="Helical" evidence="2">
    <location>
        <begin position="21"/>
        <end position="42"/>
    </location>
</feature>
<keyword evidence="2" id="KW-0472">Membrane</keyword>
<feature type="region of interest" description="Disordered" evidence="1">
    <location>
        <begin position="357"/>
        <end position="377"/>
    </location>
</feature>
<organism evidence="3 4">
    <name type="scientific">Paraglomus occultum</name>
    <dbReference type="NCBI Taxonomy" id="144539"/>
    <lineage>
        <taxon>Eukaryota</taxon>
        <taxon>Fungi</taxon>
        <taxon>Fungi incertae sedis</taxon>
        <taxon>Mucoromycota</taxon>
        <taxon>Glomeromycotina</taxon>
        <taxon>Glomeromycetes</taxon>
        <taxon>Paraglomerales</taxon>
        <taxon>Paraglomeraceae</taxon>
        <taxon>Paraglomus</taxon>
    </lineage>
</organism>
<dbReference type="AlphaFoldDB" id="A0A9N9BZS6"/>
<dbReference type="GO" id="GO:0005794">
    <property type="term" value="C:Golgi apparatus"/>
    <property type="evidence" value="ECO:0007669"/>
    <property type="project" value="TreeGrafter"/>
</dbReference>
<dbReference type="EMBL" id="CAJVPJ010001215">
    <property type="protein sequence ID" value="CAG8581460.1"/>
    <property type="molecule type" value="Genomic_DNA"/>
</dbReference>
<feature type="transmembrane region" description="Helical" evidence="2">
    <location>
        <begin position="280"/>
        <end position="306"/>
    </location>
</feature>
<feature type="transmembrane region" description="Helical" evidence="2">
    <location>
        <begin position="251"/>
        <end position="273"/>
    </location>
</feature>
<sequence length="377" mass="43109">MKFNKFRERLYKRVTESRWTMLYIIIAALQMIIAIGLEAAIFSLNSKITNQIEIAKNITDNHPELQVALANPDYDYEKYLQQFQSITHSNIWFMVFQAFVFLLSLIGLSSQNTIEIIVIGIINILLLLFALIQVFQSTKWINRINEQLDKDRTVSPALANLPDNLPKTVIKVEVVLVLVLLVFAIASVYLGYRLYRQFGWNIYKKIGANIQMQIFIMLLKLMFLLLMSFQILNLVFLFQNKNIKDSDTSNASTIIFQIVMVSVIVPMVVIAWWGVRRENILAMFVFALIALTTIVYFIYVLARFIISRDENILTLLDILGIALCIASMSVAYMAVRNFDGGLKDLFDKSNVTQNQGLDLGGLESGQPNRKPNNVIID</sequence>
<feature type="non-terminal residue" evidence="3">
    <location>
        <position position="377"/>
    </location>
</feature>
<dbReference type="Proteomes" id="UP000789572">
    <property type="component" value="Unassembled WGS sequence"/>
</dbReference>
<dbReference type="OrthoDB" id="2448307at2759"/>
<proteinExistence type="predicted"/>
<dbReference type="InterPro" id="IPR040410">
    <property type="entry name" value="UPF0658_Golgi"/>
</dbReference>
<dbReference type="PANTHER" id="PTHR34391:SF1">
    <property type="entry name" value="UPF0658 GOLGI APPARATUS MEMBRANE PROTEIN C1952.10C-RELATED"/>
    <property type="match status" value="1"/>
</dbReference>
<gene>
    <name evidence="3" type="ORF">POCULU_LOCUS6511</name>
</gene>
<feature type="transmembrane region" description="Helical" evidence="2">
    <location>
        <begin position="91"/>
        <end position="109"/>
    </location>
</feature>
<keyword evidence="4" id="KW-1185">Reference proteome</keyword>
<feature type="transmembrane region" description="Helical" evidence="2">
    <location>
        <begin position="116"/>
        <end position="135"/>
    </location>
</feature>
<accession>A0A9N9BZS6</accession>